<evidence type="ECO:0000256" key="1">
    <source>
        <dbReference type="ARBA" id="ARBA00004496"/>
    </source>
</evidence>
<dbReference type="Gene3D" id="3.30.56.10">
    <property type="match status" value="2"/>
</dbReference>
<evidence type="ECO:0000256" key="4">
    <source>
        <dbReference type="ARBA" id="ARBA00022490"/>
    </source>
</evidence>
<dbReference type="InterPro" id="IPR009061">
    <property type="entry name" value="DNA-bd_dom_put_sf"/>
</dbReference>
<dbReference type="InterPro" id="IPR002547">
    <property type="entry name" value="tRNA-bd_dom"/>
</dbReference>
<sequence length="872" mass="91567">MRVPVSWLADHVALPTSADGVPDAELVGEAFVRNGLELEEIHRVPVITGDLVVGRVLEIEELTEFKKPIRFVTLEVGPGHGVAPGPDGTADSVRQVICGATNFVVDDLVVVALPGAVLPGGFAIASRQTYERLSDGMICSVRELGIGTEHDGILVLGHVGQPELPPIGSDARIVLGSDDPVIELAVTPDRGYALSVRGLTRELASAFDVPFTDPAVAPLSVRSDPGWSVHLDDPGCSRFVTVRVNGLDSTAASPWWLRHRLQQAGIRAISLPVDVTNYVMVLTGQPMHAFDAQRLQGDLRVRRAAAGERLRTLDDADRALDADDLVIADDRGPVSLAGVMGGASTEIGDGTTEVVLEAASWDTASISRTVRRHRLPSEAARRFERFVDPAIAESAAELAAELLVRFGGGRVVGRSVVGTVLTLPRIELPVGEPERLIGRPFPVAVIVDRLSQVGCTVTTDPQGAGAEVPVETDLGVVDAGLRECDPAATDLGGAGVLLVTPPTWRPDLTRPADLVEEIARLEGFDSIPSVLPAAPAGTGLTDAQRRERAVGVDLAAAGLTEVLSFPFVGATELDALRITTDDARRRSVEVVNPLDAERPLLRTTLLPGLVDTAVRNRARGARDLALYEIGQVFLPRTDAPAAPQLSADHRPADADLAVLKASLPSQPVHVGVLLAGAAEPAGWWGPGREWSWSDAIGFARRIAATAGIEVRTVAETGTAPWHPGRCASVRVGDWPIGFAGELHPAVLEQLGLPPRTAAVELDLDGLPAAALPTAPAISPFPPVHLDVALLVDAAVPAARVEQALAAGGGSLLESVRLFDVYTGTGVPDGQRSLAFALVVRAPDRTLTAAEALEVRDAAVAVAAERCGAVLRG</sequence>
<evidence type="ECO:0000256" key="7">
    <source>
        <dbReference type="ARBA" id="ARBA00022723"/>
    </source>
</evidence>
<keyword evidence="21" id="KW-1185">Reference proteome</keyword>
<keyword evidence="11 16" id="KW-0694">RNA-binding</keyword>
<comment type="caution">
    <text evidence="20">The sequence shown here is derived from an EMBL/GenBank/DDBJ whole genome shotgun (WGS) entry which is preliminary data.</text>
</comment>
<dbReference type="Pfam" id="PF01588">
    <property type="entry name" value="tRNA_bind"/>
    <property type="match status" value="1"/>
</dbReference>
<dbReference type="Gene3D" id="3.30.70.380">
    <property type="entry name" value="Ferrodoxin-fold anticodon-binding domain"/>
    <property type="match status" value="1"/>
</dbReference>
<feature type="binding site" evidence="15">
    <location>
        <position position="517"/>
    </location>
    <ligand>
        <name>Mg(2+)</name>
        <dbReference type="ChEBI" id="CHEBI:18420"/>
        <note>shared with alpha subunit</note>
    </ligand>
</feature>
<dbReference type="InterPro" id="IPR005146">
    <property type="entry name" value="B3/B4_tRNA-bd"/>
</dbReference>
<feature type="binding site" evidence="15">
    <location>
        <position position="507"/>
    </location>
    <ligand>
        <name>Mg(2+)</name>
        <dbReference type="ChEBI" id="CHEBI:18420"/>
        <note>shared with alpha subunit</note>
    </ligand>
</feature>
<dbReference type="InterPro" id="IPR033714">
    <property type="entry name" value="tRNA_bind_bactPheRS"/>
</dbReference>
<dbReference type="PROSITE" id="PS51447">
    <property type="entry name" value="FDX_ACB"/>
    <property type="match status" value="1"/>
</dbReference>
<dbReference type="SUPFAM" id="SSF56037">
    <property type="entry name" value="PheT/TilS domain"/>
    <property type="match status" value="1"/>
</dbReference>
<proteinExistence type="inferred from homology"/>
<dbReference type="Proteomes" id="UP000663792">
    <property type="component" value="Unassembled WGS sequence"/>
</dbReference>
<dbReference type="GO" id="GO:0000287">
    <property type="term" value="F:magnesium ion binding"/>
    <property type="evidence" value="ECO:0007669"/>
    <property type="project" value="UniProtKB-UniRule"/>
</dbReference>
<protein>
    <recommendedName>
        <fullName evidence="15">Phenylalanine--tRNA ligase beta subunit</fullName>
        <ecNumber evidence="15">6.1.1.20</ecNumber>
    </recommendedName>
    <alternativeName>
        <fullName evidence="15">Phenylalanyl-tRNA synthetase beta subunit</fullName>
        <shortName evidence="15">PheRS</shortName>
    </alternativeName>
</protein>
<dbReference type="SUPFAM" id="SSF55681">
    <property type="entry name" value="Class II aaRS and biotin synthetases"/>
    <property type="match status" value="1"/>
</dbReference>
<dbReference type="FunFam" id="3.30.70.380:FF:000001">
    <property type="entry name" value="Phenylalanine--tRNA ligase beta subunit"/>
    <property type="match status" value="1"/>
</dbReference>
<evidence type="ECO:0000256" key="8">
    <source>
        <dbReference type="ARBA" id="ARBA00022741"/>
    </source>
</evidence>
<dbReference type="InterPro" id="IPR012340">
    <property type="entry name" value="NA-bd_OB-fold"/>
</dbReference>
<keyword evidence="12 15" id="KW-0648">Protein biosynthesis</keyword>
<feature type="binding site" evidence="15">
    <location>
        <position position="513"/>
    </location>
    <ligand>
        <name>Mg(2+)</name>
        <dbReference type="ChEBI" id="CHEBI:18420"/>
        <note>shared with alpha subunit</note>
    </ligand>
</feature>
<dbReference type="FunFam" id="3.30.930.10:FF:000130">
    <property type="entry name" value="Phenylalanine--tRNA ligase beta subunit"/>
    <property type="match status" value="1"/>
</dbReference>
<dbReference type="GO" id="GO:0004826">
    <property type="term" value="F:phenylalanine-tRNA ligase activity"/>
    <property type="evidence" value="ECO:0007669"/>
    <property type="project" value="UniProtKB-UniRule"/>
</dbReference>
<dbReference type="Pfam" id="PF03147">
    <property type="entry name" value="FDX-ACB"/>
    <property type="match status" value="1"/>
</dbReference>
<dbReference type="SMART" id="SM00873">
    <property type="entry name" value="B3_4"/>
    <property type="match status" value="1"/>
</dbReference>
<dbReference type="InterPro" id="IPR045864">
    <property type="entry name" value="aa-tRNA-synth_II/BPL/LPL"/>
</dbReference>
<evidence type="ECO:0000256" key="2">
    <source>
        <dbReference type="ARBA" id="ARBA00008653"/>
    </source>
</evidence>
<dbReference type="GO" id="GO:0005524">
    <property type="term" value="F:ATP binding"/>
    <property type="evidence" value="ECO:0007669"/>
    <property type="project" value="UniProtKB-UniRule"/>
</dbReference>
<dbReference type="GO" id="GO:0009328">
    <property type="term" value="C:phenylalanine-tRNA ligase complex"/>
    <property type="evidence" value="ECO:0007669"/>
    <property type="project" value="TreeGrafter"/>
</dbReference>
<feature type="domain" description="FDX-ACB" evidence="18">
    <location>
        <begin position="778"/>
        <end position="871"/>
    </location>
</feature>
<dbReference type="GO" id="GO:0000049">
    <property type="term" value="F:tRNA binding"/>
    <property type="evidence" value="ECO:0007669"/>
    <property type="project" value="UniProtKB-UniRule"/>
</dbReference>
<dbReference type="PANTHER" id="PTHR10947:SF0">
    <property type="entry name" value="PHENYLALANINE--TRNA LIGASE BETA SUBUNIT"/>
    <property type="match status" value="1"/>
</dbReference>
<dbReference type="CDD" id="cd00769">
    <property type="entry name" value="PheRS_beta_core"/>
    <property type="match status" value="1"/>
</dbReference>
<evidence type="ECO:0000256" key="5">
    <source>
        <dbReference type="ARBA" id="ARBA00022555"/>
    </source>
</evidence>
<dbReference type="Pfam" id="PF03483">
    <property type="entry name" value="B3_4"/>
    <property type="match status" value="1"/>
</dbReference>
<dbReference type="PROSITE" id="PS51483">
    <property type="entry name" value="B5"/>
    <property type="match status" value="1"/>
</dbReference>
<evidence type="ECO:0000259" key="18">
    <source>
        <dbReference type="PROSITE" id="PS51447"/>
    </source>
</evidence>
<comment type="similarity">
    <text evidence="2 15">Belongs to the phenylalanyl-tRNA synthetase beta subunit family. Type 1 subfamily.</text>
</comment>
<dbReference type="SMART" id="SM00896">
    <property type="entry name" value="FDX-ACB"/>
    <property type="match status" value="1"/>
</dbReference>
<evidence type="ECO:0000256" key="14">
    <source>
        <dbReference type="ARBA" id="ARBA00049255"/>
    </source>
</evidence>
<feature type="domain" description="TRNA-binding" evidence="17">
    <location>
        <begin position="45"/>
        <end position="172"/>
    </location>
</feature>
<dbReference type="SUPFAM" id="SSF50249">
    <property type="entry name" value="Nucleic acid-binding proteins"/>
    <property type="match status" value="1"/>
</dbReference>
<dbReference type="SMART" id="SM00874">
    <property type="entry name" value="B5"/>
    <property type="match status" value="1"/>
</dbReference>
<dbReference type="CDD" id="cd02796">
    <property type="entry name" value="tRNA_bind_bactPheRS"/>
    <property type="match status" value="1"/>
</dbReference>
<evidence type="ECO:0000259" key="17">
    <source>
        <dbReference type="PROSITE" id="PS50886"/>
    </source>
</evidence>
<gene>
    <name evidence="15" type="primary">pheT</name>
    <name evidence="20" type="ORF">JL106_10750</name>
</gene>
<keyword evidence="7 15" id="KW-0479">Metal-binding</keyword>
<dbReference type="SUPFAM" id="SSF54991">
    <property type="entry name" value="Anticodon-binding domain of PheRS"/>
    <property type="match status" value="1"/>
</dbReference>
<dbReference type="SUPFAM" id="SSF46955">
    <property type="entry name" value="Putative DNA-binding domain"/>
    <property type="match status" value="1"/>
</dbReference>
<dbReference type="AlphaFoldDB" id="A0A938YGL7"/>
<feature type="binding site" evidence="15">
    <location>
        <position position="516"/>
    </location>
    <ligand>
        <name>Mg(2+)</name>
        <dbReference type="ChEBI" id="CHEBI:18420"/>
        <note>shared with alpha subunit</note>
    </ligand>
</feature>
<accession>A0A938YGL7</accession>
<keyword evidence="4 15" id="KW-0963">Cytoplasm</keyword>
<dbReference type="Gene3D" id="3.30.930.10">
    <property type="entry name" value="Bira Bifunctional Protein, Domain 2"/>
    <property type="match status" value="1"/>
</dbReference>
<dbReference type="Gene3D" id="2.40.50.140">
    <property type="entry name" value="Nucleic acid-binding proteins"/>
    <property type="match status" value="1"/>
</dbReference>
<dbReference type="InterPro" id="IPR004532">
    <property type="entry name" value="Phe-tRNA-ligase_IIc_bsu_bact"/>
</dbReference>
<comment type="subcellular location">
    <subcellularLocation>
        <location evidence="1 15">Cytoplasm</location>
    </subcellularLocation>
</comment>
<dbReference type="InterPro" id="IPR036690">
    <property type="entry name" value="Fdx_antiC-bd_sf"/>
</dbReference>
<evidence type="ECO:0000256" key="11">
    <source>
        <dbReference type="ARBA" id="ARBA00022884"/>
    </source>
</evidence>
<comment type="cofactor">
    <cofactor evidence="15">
        <name>Mg(2+)</name>
        <dbReference type="ChEBI" id="CHEBI:18420"/>
    </cofactor>
    <text evidence="15">Binds 2 magnesium ions per tetramer.</text>
</comment>
<evidence type="ECO:0000256" key="10">
    <source>
        <dbReference type="ARBA" id="ARBA00022842"/>
    </source>
</evidence>
<dbReference type="GO" id="GO:0006432">
    <property type="term" value="P:phenylalanyl-tRNA aminoacylation"/>
    <property type="evidence" value="ECO:0007669"/>
    <property type="project" value="UniProtKB-UniRule"/>
</dbReference>
<keyword evidence="5 16" id="KW-0820">tRNA-binding</keyword>
<evidence type="ECO:0000256" key="3">
    <source>
        <dbReference type="ARBA" id="ARBA00011209"/>
    </source>
</evidence>
<evidence type="ECO:0000256" key="12">
    <source>
        <dbReference type="ARBA" id="ARBA00022917"/>
    </source>
</evidence>
<keyword evidence="10 15" id="KW-0460">Magnesium</keyword>
<evidence type="ECO:0000313" key="20">
    <source>
        <dbReference type="EMBL" id="MBM9467759.1"/>
    </source>
</evidence>
<dbReference type="Pfam" id="PF17759">
    <property type="entry name" value="tRNA_synthFbeta"/>
    <property type="match status" value="1"/>
</dbReference>
<dbReference type="InterPro" id="IPR005147">
    <property type="entry name" value="tRNA_synthase_B5-dom"/>
</dbReference>
<dbReference type="InterPro" id="IPR045060">
    <property type="entry name" value="Phe-tRNA-ligase_IIc_bsu"/>
</dbReference>
<dbReference type="InterPro" id="IPR020825">
    <property type="entry name" value="Phe-tRNA_synthase-like_B3/B4"/>
</dbReference>
<dbReference type="EMBL" id="JAERWK010000012">
    <property type="protein sequence ID" value="MBM9467759.1"/>
    <property type="molecule type" value="Genomic_DNA"/>
</dbReference>
<organism evidence="20 21">
    <name type="scientific">Nakamurella leprariae</name>
    <dbReference type="NCBI Taxonomy" id="2803911"/>
    <lineage>
        <taxon>Bacteria</taxon>
        <taxon>Bacillati</taxon>
        <taxon>Actinomycetota</taxon>
        <taxon>Actinomycetes</taxon>
        <taxon>Nakamurellales</taxon>
        <taxon>Nakamurellaceae</taxon>
        <taxon>Nakamurella</taxon>
    </lineage>
</organism>
<dbReference type="InterPro" id="IPR005121">
    <property type="entry name" value="Fdx_antiC-bd"/>
</dbReference>
<keyword evidence="13 15" id="KW-0030">Aminoacyl-tRNA synthetase</keyword>
<dbReference type="PANTHER" id="PTHR10947">
    <property type="entry name" value="PHENYLALANYL-TRNA SYNTHETASE BETA CHAIN AND LEUCINE-RICH REPEAT-CONTAINING PROTEIN 47"/>
    <property type="match status" value="1"/>
</dbReference>
<keyword evidence="8 15" id="KW-0547">Nucleotide-binding</keyword>
<dbReference type="RefSeq" id="WP_205260691.1">
    <property type="nucleotide sequence ID" value="NZ_JAERWK010000012.1"/>
</dbReference>
<comment type="subunit">
    <text evidence="3 15">Tetramer of two alpha and two beta subunits.</text>
</comment>
<evidence type="ECO:0000256" key="15">
    <source>
        <dbReference type="HAMAP-Rule" id="MF_00283"/>
    </source>
</evidence>
<dbReference type="PROSITE" id="PS50886">
    <property type="entry name" value="TRBD"/>
    <property type="match status" value="1"/>
</dbReference>
<dbReference type="EC" id="6.1.1.20" evidence="15"/>
<reference evidence="20" key="1">
    <citation type="submission" date="2021-01" db="EMBL/GenBank/DDBJ databases">
        <title>YIM 132084 draft genome.</title>
        <authorList>
            <person name="An D."/>
        </authorList>
    </citation>
    <scope>NUCLEOTIDE SEQUENCE</scope>
    <source>
        <strain evidence="20">YIM 132084</strain>
    </source>
</reference>
<dbReference type="Gene3D" id="3.50.40.10">
    <property type="entry name" value="Phenylalanyl-trna Synthetase, Chain B, domain 3"/>
    <property type="match status" value="1"/>
</dbReference>
<keyword evidence="9 15" id="KW-0067">ATP-binding</keyword>
<dbReference type="Pfam" id="PF03484">
    <property type="entry name" value="B5"/>
    <property type="match status" value="1"/>
</dbReference>
<evidence type="ECO:0000259" key="19">
    <source>
        <dbReference type="PROSITE" id="PS51483"/>
    </source>
</evidence>
<evidence type="ECO:0000256" key="6">
    <source>
        <dbReference type="ARBA" id="ARBA00022598"/>
    </source>
</evidence>
<evidence type="ECO:0000256" key="9">
    <source>
        <dbReference type="ARBA" id="ARBA00022840"/>
    </source>
</evidence>
<feature type="domain" description="B5" evidence="19">
    <location>
        <begin position="421"/>
        <end position="529"/>
    </location>
</feature>
<name>A0A938YGL7_9ACTN</name>
<comment type="catalytic activity">
    <reaction evidence="14 15">
        <text>tRNA(Phe) + L-phenylalanine + ATP = L-phenylalanyl-tRNA(Phe) + AMP + diphosphate + H(+)</text>
        <dbReference type="Rhea" id="RHEA:19413"/>
        <dbReference type="Rhea" id="RHEA-COMP:9668"/>
        <dbReference type="Rhea" id="RHEA-COMP:9699"/>
        <dbReference type="ChEBI" id="CHEBI:15378"/>
        <dbReference type="ChEBI" id="CHEBI:30616"/>
        <dbReference type="ChEBI" id="CHEBI:33019"/>
        <dbReference type="ChEBI" id="CHEBI:58095"/>
        <dbReference type="ChEBI" id="CHEBI:78442"/>
        <dbReference type="ChEBI" id="CHEBI:78531"/>
        <dbReference type="ChEBI" id="CHEBI:456215"/>
        <dbReference type="EC" id="6.1.1.20"/>
    </reaction>
</comment>
<dbReference type="HAMAP" id="MF_00283">
    <property type="entry name" value="Phe_tRNA_synth_beta1"/>
    <property type="match status" value="1"/>
</dbReference>
<keyword evidence="6 15" id="KW-0436">Ligase</keyword>
<evidence type="ECO:0000256" key="16">
    <source>
        <dbReference type="PROSITE-ProRule" id="PRU00209"/>
    </source>
</evidence>
<evidence type="ECO:0000313" key="21">
    <source>
        <dbReference type="Proteomes" id="UP000663792"/>
    </source>
</evidence>
<dbReference type="InterPro" id="IPR041616">
    <property type="entry name" value="PheRS_beta_core"/>
</dbReference>
<evidence type="ECO:0000256" key="13">
    <source>
        <dbReference type="ARBA" id="ARBA00023146"/>
    </source>
</evidence>